<accession>A0A6I8MD40</accession>
<dbReference type="Proteomes" id="UP000423525">
    <property type="component" value="Chromosome"/>
</dbReference>
<dbReference type="RefSeq" id="WP_155873817.1">
    <property type="nucleotide sequence ID" value="NZ_CP168248.1"/>
</dbReference>
<proteinExistence type="predicted"/>
<evidence type="ECO:0000313" key="1">
    <source>
        <dbReference type="EMBL" id="VZH85927.1"/>
    </source>
</evidence>
<dbReference type="KEGG" id="crf:FRC0190_01859"/>
<evidence type="ECO:0000313" key="2">
    <source>
        <dbReference type="Proteomes" id="UP000423525"/>
    </source>
</evidence>
<dbReference type="EMBL" id="LR738855">
    <property type="protein sequence ID" value="VZH85927.1"/>
    <property type="molecule type" value="Genomic_DNA"/>
</dbReference>
<organism evidence="1 2">
    <name type="scientific">Corynebacterium rouxii</name>
    <dbReference type="NCBI Taxonomy" id="2719119"/>
    <lineage>
        <taxon>Bacteria</taxon>
        <taxon>Bacillati</taxon>
        <taxon>Actinomycetota</taxon>
        <taxon>Actinomycetes</taxon>
        <taxon>Mycobacteriales</taxon>
        <taxon>Corynebacteriaceae</taxon>
        <taxon>Corynebacterium</taxon>
    </lineage>
</organism>
<reference evidence="1 2" key="1">
    <citation type="submission" date="2019-11" db="EMBL/GenBank/DDBJ databases">
        <authorList>
            <person name="Brisse S."/>
        </authorList>
    </citation>
    <scope>NUCLEOTIDE SEQUENCE [LARGE SCALE GENOMIC DNA]</scope>
    <source>
        <strain evidence="1">FRC0190</strain>
    </source>
</reference>
<dbReference type="AlphaFoldDB" id="A0A6I8MD40"/>
<protein>
    <submittedName>
        <fullName evidence="1">Uncharacterized protein</fullName>
    </submittedName>
</protein>
<name>A0A6I8MD40_9CORY</name>
<sequence>MPEPAKSTPAPIDDYLTLGPGTFTVGSGLTNSWEDYIKSITVEVDSSQGDPTVVLSGKIIGGESTYRGKVKFTTFQTLKKGGLIDYSWENAGKQQPFVFTPKAGKTGAKIEGQLIIQPISIGGDAGTRTTTDVEWEIVGLPKFSPDAG</sequence>
<gene>
    <name evidence="1" type="ORF">FRC0190_01859</name>
</gene>